<accession>A0ABN7NFR5</accession>
<dbReference type="Proteomes" id="UP001153148">
    <property type="component" value="Unassembled WGS sequence"/>
</dbReference>
<name>A0ABN7NFR5_TIMPD</name>
<dbReference type="EMBL" id="CAJPIN010000603">
    <property type="protein sequence ID" value="CAG2053704.1"/>
    <property type="molecule type" value="Genomic_DNA"/>
</dbReference>
<proteinExistence type="predicted"/>
<organism evidence="2 3">
    <name type="scientific">Timema podura</name>
    <name type="common">Walking stick</name>
    <dbReference type="NCBI Taxonomy" id="61482"/>
    <lineage>
        <taxon>Eukaryota</taxon>
        <taxon>Metazoa</taxon>
        <taxon>Ecdysozoa</taxon>
        <taxon>Arthropoda</taxon>
        <taxon>Hexapoda</taxon>
        <taxon>Insecta</taxon>
        <taxon>Pterygota</taxon>
        <taxon>Neoptera</taxon>
        <taxon>Polyneoptera</taxon>
        <taxon>Phasmatodea</taxon>
        <taxon>Timematodea</taxon>
        <taxon>Timematoidea</taxon>
        <taxon>Timematidae</taxon>
        <taxon>Timema</taxon>
    </lineage>
</organism>
<gene>
    <name evidence="2" type="ORF">TPAB3V08_LOCUS754</name>
</gene>
<evidence type="ECO:0000256" key="1">
    <source>
        <dbReference type="SAM" id="MobiDB-lite"/>
    </source>
</evidence>
<protein>
    <submittedName>
        <fullName evidence="2">Uncharacterized protein</fullName>
    </submittedName>
</protein>
<evidence type="ECO:0000313" key="3">
    <source>
        <dbReference type="Proteomes" id="UP001153148"/>
    </source>
</evidence>
<feature type="compositionally biased region" description="Polar residues" evidence="1">
    <location>
        <begin position="215"/>
        <end position="244"/>
    </location>
</feature>
<keyword evidence="3" id="KW-1185">Reference proteome</keyword>
<feature type="region of interest" description="Disordered" evidence="1">
    <location>
        <begin position="200"/>
        <end position="244"/>
    </location>
</feature>
<comment type="caution">
    <text evidence="2">The sequence shown here is derived from an EMBL/GenBank/DDBJ whole genome shotgun (WGS) entry which is preliminary data.</text>
</comment>
<sequence>MDYSEVIRSFAEKKFRHVAMVGPTLSTAEGSQFPQVLAWQHHGFSRGLLKTISRYTRYSVPRGFIIRCNRHATILMLGTPMTNNGEAAMGQSLSDNPHRLVGDIAQGNSTASYTAVCRYDSLQSRSSCLAKAVEVKRPKWMPFVVTDVLERNMYRVILRGDLDKQNRYTNFKNATKEHLNQRMPQRSRFYKLNRQEALISRPLQQPSSAREDNEQQPVKYSQPQEQQPTSLVDDTDQQPATPDSWPFLTTQGHLCTPVYLGDFVDELAETFDTAIEVAETLRIAPIPQPFGLRVQVLQTSFILADSRTPVRNTKEVPVLLHVNSEWEKNM</sequence>
<reference evidence="2" key="1">
    <citation type="submission" date="2021-03" db="EMBL/GenBank/DDBJ databases">
        <authorList>
            <person name="Tran Van P."/>
        </authorList>
    </citation>
    <scope>NUCLEOTIDE SEQUENCE</scope>
</reference>
<evidence type="ECO:0000313" key="2">
    <source>
        <dbReference type="EMBL" id="CAG2053704.1"/>
    </source>
</evidence>